<evidence type="ECO:0000259" key="2">
    <source>
        <dbReference type="Pfam" id="PF13559"/>
    </source>
</evidence>
<evidence type="ECO:0000256" key="1">
    <source>
        <dbReference type="SAM" id="Phobius"/>
    </source>
</evidence>
<evidence type="ECO:0000313" key="4">
    <source>
        <dbReference type="Proteomes" id="UP000565468"/>
    </source>
</evidence>
<dbReference type="AlphaFoldDB" id="A0A848MB88"/>
<feature type="transmembrane region" description="Helical" evidence="1">
    <location>
        <begin position="191"/>
        <end position="209"/>
    </location>
</feature>
<organism evidence="3 4">
    <name type="scientific">Paenibacillus lemnae</name>
    <dbReference type="NCBI Taxonomy" id="1330551"/>
    <lineage>
        <taxon>Bacteria</taxon>
        <taxon>Bacillati</taxon>
        <taxon>Bacillota</taxon>
        <taxon>Bacilli</taxon>
        <taxon>Bacillales</taxon>
        <taxon>Paenibacillaceae</taxon>
        <taxon>Paenibacillus</taxon>
    </lineage>
</organism>
<dbReference type="RefSeq" id="WP_169506563.1">
    <property type="nucleotide sequence ID" value="NZ_JABBPN010000023.1"/>
</dbReference>
<evidence type="ECO:0000313" key="3">
    <source>
        <dbReference type="EMBL" id="NMO97786.1"/>
    </source>
</evidence>
<dbReference type="Proteomes" id="UP000565468">
    <property type="component" value="Unassembled WGS sequence"/>
</dbReference>
<feature type="transmembrane region" description="Helical" evidence="1">
    <location>
        <begin position="121"/>
        <end position="138"/>
    </location>
</feature>
<keyword evidence="1" id="KW-0472">Membrane</keyword>
<name>A0A848MB88_PAELE</name>
<dbReference type="EMBL" id="JABBPN010000023">
    <property type="protein sequence ID" value="NMO97786.1"/>
    <property type="molecule type" value="Genomic_DNA"/>
</dbReference>
<proteinExistence type="predicted"/>
<feature type="transmembrane region" description="Helical" evidence="1">
    <location>
        <begin position="144"/>
        <end position="163"/>
    </location>
</feature>
<feature type="transmembrane region" description="Helical" evidence="1">
    <location>
        <begin position="39"/>
        <end position="56"/>
    </location>
</feature>
<feature type="transmembrane region" description="Helical" evidence="1">
    <location>
        <begin position="6"/>
        <end position="27"/>
    </location>
</feature>
<accession>A0A848MB88</accession>
<feature type="transmembrane region" description="Helical" evidence="1">
    <location>
        <begin position="272"/>
        <end position="290"/>
    </location>
</feature>
<dbReference type="Pfam" id="PF13559">
    <property type="entry name" value="DUF4129"/>
    <property type="match status" value="1"/>
</dbReference>
<feature type="domain" description="Protein-glutamine gamma-glutamyltransferase-like C-terminal" evidence="2">
    <location>
        <begin position="363"/>
        <end position="431"/>
    </location>
</feature>
<gene>
    <name evidence="3" type="ORF">HII30_18650</name>
</gene>
<keyword evidence="1" id="KW-1133">Transmembrane helix</keyword>
<dbReference type="InterPro" id="IPR025403">
    <property type="entry name" value="TgpA-like_C"/>
</dbReference>
<reference evidence="3 4" key="1">
    <citation type="submission" date="2020-04" db="EMBL/GenBank/DDBJ databases">
        <title>Paenibacillus algicola sp. nov., a novel marine bacterium producing alginate lyase.</title>
        <authorList>
            <person name="Huang H."/>
        </authorList>
    </citation>
    <scope>NUCLEOTIDE SEQUENCE [LARGE SCALE GENOMIC DNA]</scope>
    <source>
        <strain evidence="3 4">L7-75</strain>
    </source>
</reference>
<keyword evidence="1" id="KW-0812">Transmembrane</keyword>
<keyword evidence="4" id="KW-1185">Reference proteome</keyword>
<sequence>MKNQFGMVRILGQATTECLIFFPLLYIPFSFMGSDIGDILIVASIVLAGYITGWMADKYMKLNTLFKAASMAIIFSVSMSLLIWGLSLQTAAAGLFWFIAFYRGVRMGQEHWFSLFPGRDYLIGLIIYAVSSFILQYMPEFEPYSNGLTWLGAAALIVTLLQLNRRHVEDSTLPGSEPPALEKRVRHQNQGMIWFLITCIALLVLLPVLRNGAEQVWNSMVTWMSGLIDRSPVQEDDMVPPNLQEMTPMLPIEEEPPPPPAWLVWLENMVKYIVYIAMGGAVLFLLYYIFTKMPSWFSALSAWLNRLRSRQSPLTEAGAYEDEVERIKPARMGKHRKRRSVLRKKSEDDGMEHDLKTLIRMWYRSLLERKIREGYVLQKHLTPRETADDLESKDQTKAEPIPEELVEYYEQARYGNKELDPRTMKEIQKALKTR</sequence>
<comment type="caution">
    <text evidence="3">The sequence shown here is derived from an EMBL/GenBank/DDBJ whole genome shotgun (WGS) entry which is preliminary data.</text>
</comment>
<protein>
    <submittedName>
        <fullName evidence="3">DUF4129 domain-containing protein</fullName>
    </submittedName>
</protein>
<feature type="transmembrane region" description="Helical" evidence="1">
    <location>
        <begin position="68"/>
        <end position="100"/>
    </location>
</feature>